<keyword evidence="2" id="KW-1185">Reference proteome</keyword>
<sequence>MTPPDRGTPERVTFLHTSPLHINTFEGLRDRLAPGLKLRHVVREDLLKQAEKAGGLTPALRIHTGEALLKEAARGAEVVVLTCSTLAPVAEEVSYEGTRIMRIDRPMADEAAGKGGRIAVAACLEATLAPTMELVRSSAKAAGKEIEVSGHVFFDLWPLFQKGALGDYHAAIAARLREASCSCQAILLAQASMAPAAALLGEGGIPVLSSPESGFKAALGALH</sequence>
<organism evidence="1 2">
    <name type="scientific">Tepidicaulis marinus</name>
    <dbReference type="NCBI Taxonomy" id="1333998"/>
    <lineage>
        <taxon>Bacteria</taxon>
        <taxon>Pseudomonadati</taxon>
        <taxon>Pseudomonadota</taxon>
        <taxon>Alphaproteobacteria</taxon>
        <taxon>Hyphomicrobiales</taxon>
        <taxon>Parvibaculaceae</taxon>
        <taxon>Tepidicaulis</taxon>
    </lineage>
</organism>
<dbReference type="EMBL" id="BBIO01000005">
    <property type="protein sequence ID" value="GAK44830.1"/>
    <property type="molecule type" value="Genomic_DNA"/>
</dbReference>
<dbReference type="eggNOG" id="COG4126">
    <property type="taxonomic scope" value="Bacteria"/>
</dbReference>
<accession>A0A081B9W2</accession>
<dbReference type="RefSeq" id="WP_045444938.1">
    <property type="nucleotide sequence ID" value="NZ_BBIO01000005.1"/>
</dbReference>
<comment type="caution">
    <text evidence="1">The sequence shown here is derived from an EMBL/GenBank/DDBJ whole genome shotgun (WGS) entry which is preliminary data.</text>
</comment>
<name>A0A081B9W2_9HYPH</name>
<proteinExistence type="predicted"/>
<reference evidence="1 2" key="1">
    <citation type="submission" date="2014-07" db="EMBL/GenBank/DDBJ databases">
        <title>Tepidicaulis marinum gen. nov., sp. nov., a novel marine bacterium denitrifying nitrate to nitrous oxide strictly under microaerobic conditions.</title>
        <authorList>
            <person name="Takeuchi M."/>
            <person name="Yamagishi T."/>
            <person name="Kamagata Y."/>
            <person name="Oshima K."/>
            <person name="Hattori M."/>
            <person name="Katayama T."/>
            <person name="Hanada S."/>
            <person name="Tamaki H."/>
            <person name="Marumo K."/>
            <person name="Maeda H."/>
            <person name="Nedachi M."/>
            <person name="Iwasaki W."/>
            <person name="Suwa Y."/>
            <person name="Sakata S."/>
        </authorList>
    </citation>
    <scope>NUCLEOTIDE SEQUENCE [LARGE SCALE GENOMIC DNA]</scope>
    <source>
        <strain evidence="1 2">MA2</strain>
    </source>
</reference>
<evidence type="ECO:0000313" key="1">
    <source>
        <dbReference type="EMBL" id="GAK44830.1"/>
    </source>
</evidence>
<dbReference type="AlphaFoldDB" id="A0A081B9W2"/>
<evidence type="ECO:0000313" key="2">
    <source>
        <dbReference type="Proteomes" id="UP000028702"/>
    </source>
</evidence>
<dbReference type="Proteomes" id="UP000028702">
    <property type="component" value="Unassembled WGS sequence"/>
</dbReference>
<protein>
    <submittedName>
        <fullName evidence="1">Conserved protein</fullName>
    </submittedName>
</protein>
<dbReference type="STRING" id="1333998.M2A_1329"/>
<gene>
    <name evidence="1" type="ORF">M2A_1329</name>
</gene>